<comment type="caution">
    <text evidence="2">The sequence shown here is derived from an EMBL/GenBank/DDBJ whole genome shotgun (WGS) entry which is preliminary data.</text>
</comment>
<dbReference type="Gene3D" id="3.90.550.10">
    <property type="entry name" value="Spore Coat Polysaccharide Biosynthesis Protein SpsA, Chain A"/>
    <property type="match status" value="1"/>
</dbReference>
<dbReference type="Pfam" id="PF00535">
    <property type="entry name" value="Glycos_transf_2"/>
    <property type="match status" value="1"/>
</dbReference>
<dbReference type="InterPro" id="IPR001173">
    <property type="entry name" value="Glyco_trans_2-like"/>
</dbReference>
<dbReference type="RefSeq" id="WP_310331517.1">
    <property type="nucleotide sequence ID" value="NZ_JAVDXV010000008.1"/>
</dbReference>
<feature type="domain" description="Glycosyltransferase 2-like" evidence="1">
    <location>
        <begin position="6"/>
        <end position="122"/>
    </location>
</feature>
<dbReference type="EMBL" id="JAVDXV010000008">
    <property type="protein sequence ID" value="MDR7334836.1"/>
    <property type="molecule type" value="Genomic_DNA"/>
</dbReference>
<dbReference type="InterPro" id="IPR050834">
    <property type="entry name" value="Glycosyltransf_2"/>
</dbReference>
<organism evidence="2 3">
    <name type="scientific">Roseateles asaccharophilus</name>
    <dbReference type="NCBI Taxonomy" id="582607"/>
    <lineage>
        <taxon>Bacteria</taxon>
        <taxon>Pseudomonadati</taxon>
        <taxon>Pseudomonadota</taxon>
        <taxon>Betaproteobacteria</taxon>
        <taxon>Burkholderiales</taxon>
        <taxon>Sphaerotilaceae</taxon>
        <taxon>Roseateles</taxon>
    </lineage>
</organism>
<sequence length="282" mass="30938">MMKEISVIICSKNRGASLEAAIEALSRVQFGGSWEVIIVDNASTDDTQQRAARALAKVPVPSRIIHEARPGNGHGRNSAIAIAEGKVAFFTDDDCIVEPDALNALSKEFVDPTVGFVAGRINLFNPLDHLCCYFYSSKPLSFSAPWFLKPGFVQGSNMAFRLSALVEEVGGFDPIFGAGARFAGEDLELAMRFLLAGWKGKYSPDVVVRHNHGRDFNAYRKLEGFYDEGVGAYIEKLTRDPRCGLLTRVSIGAYLARLGARSNEALERVRQGRTQFAAMLQQ</sequence>
<dbReference type="PANTHER" id="PTHR43685">
    <property type="entry name" value="GLYCOSYLTRANSFERASE"/>
    <property type="match status" value="1"/>
</dbReference>
<proteinExistence type="predicted"/>
<keyword evidence="3" id="KW-1185">Reference proteome</keyword>
<gene>
    <name evidence="2" type="ORF">J2X21_004000</name>
</gene>
<dbReference type="InterPro" id="IPR029044">
    <property type="entry name" value="Nucleotide-diphossugar_trans"/>
</dbReference>
<protein>
    <submittedName>
        <fullName evidence="2">Glycosyltransferase involved in cell wall biosynthesis</fullName>
    </submittedName>
</protein>
<dbReference type="SUPFAM" id="SSF53448">
    <property type="entry name" value="Nucleotide-diphospho-sugar transferases"/>
    <property type="match status" value="1"/>
</dbReference>
<accession>A0ABU2ACB1</accession>
<reference evidence="2 3" key="1">
    <citation type="submission" date="2023-07" db="EMBL/GenBank/DDBJ databases">
        <title>Sorghum-associated microbial communities from plants grown in Nebraska, USA.</title>
        <authorList>
            <person name="Schachtman D."/>
        </authorList>
    </citation>
    <scope>NUCLEOTIDE SEQUENCE [LARGE SCALE GENOMIC DNA]</scope>
    <source>
        <strain evidence="2 3">BE316</strain>
    </source>
</reference>
<evidence type="ECO:0000313" key="3">
    <source>
        <dbReference type="Proteomes" id="UP001180825"/>
    </source>
</evidence>
<dbReference type="Proteomes" id="UP001180825">
    <property type="component" value="Unassembled WGS sequence"/>
</dbReference>
<evidence type="ECO:0000259" key="1">
    <source>
        <dbReference type="Pfam" id="PF00535"/>
    </source>
</evidence>
<dbReference type="PANTHER" id="PTHR43685:SF2">
    <property type="entry name" value="GLYCOSYLTRANSFERASE 2-LIKE DOMAIN-CONTAINING PROTEIN"/>
    <property type="match status" value="1"/>
</dbReference>
<evidence type="ECO:0000313" key="2">
    <source>
        <dbReference type="EMBL" id="MDR7334836.1"/>
    </source>
</evidence>
<name>A0ABU2ACB1_9BURK</name>